<dbReference type="RefSeq" id="WP_136433241.1">
    <property type="nucleotide sequence ID" value="NZ_JBHSNS010000011.1"/>
</dbReference>
<evidence type="ECO:0000313" key="1">
    <source>
        <dbReference type="EMBL" id="MFC5730956.1"/>
    </source>
</evidence>
<proteinExistence type="predicted"/>
<evidence type="ECO:0000313" key="2">
    <source>
        <dbReference type="Proteomes" id="UP001596072"/>
    </source>
</evidence>
<reference evidence="2" key="1">
    <citation type="journal article" date="2019" name="Int. J. Syst. Evol. Microbiol.">
        <title>The Global Catalogue of Microorganisms (GCM) 10K type strain sequencing project: providing services to taxonomists for standard genome sequencing and annotation.</title>
        <authorList>
            <consortium name="The Broad Institute Genomics Platform"/>
            <consortium name="The Broad Institute Genome Sequencing Center for Infectious Disease"/>
            <person name="Wu L."/>
            <person name="Ma J."/>
        </authorList>
    </citation>
    <scope>NUCLEOTIDE SEQUENCE [LARGE SCALE GENOMIC DNA]</scope>
    <source>
        <strain evidence="2">YIM 94188</strain>
    </source>
</reference>
<keyword evidence="2" id="KW-1185">Reference proteome</keyword>
<dbReference type="EMBL" id="JBHSNS010000011">
    <property type="protein sequence ID" value="MFC5730956.1"/>
    <property type="molecule type" value="Genomic_DNA"/>
</dbReference>
<accession>A0ABW0ZIX2</accession>
<gene>
    <name evidence="1" type="ORF">ACFPQB_18695</name>
</gene>
<sequence>MPTPEELAVDLHDLWFAEKALDEMAGAQTSAAAALSGASPKAALERPSGIGVGGAHGIYDTWASVRDQVASVLTTNGTNLADSAAAMRLCIVDFTDTESDVRRELERRKQEIPYE</sequence>
<comment type="caution">
    <text evidence="1">The sequence shown here is derived from an EMBL/GenBank/DDBJ whole genome shotgun (WGS) entry which is preliminary data.</text>
</comment>
<name>A0ABW0ZIX2_9ACTN</name>
<organism evidence="1 2">
    <name type="scientific">Nocardioides vastitatis</name>
    <dbReference type="NCBI Taxonomy" id="2568655"/>
    <lineage>
        <taxon>Bacteria</taxon>
        <taxon>Bacillati</taxon>
        <taxon>Actinomycetota</taxon>
        <taxon>Actinomycetes</taxon>
        <taxon>Propionibacteriales</taxon>
        <taxon>Nocardioidaceae</taxon>
        <taxon>Nocardioides</taxon>
    </lineage>
</organism>
<dbReference type="Proteomes" id="UP001596072">
    <property type="component" value="Unassembled WGS sequence"/>
</dbReference>
<protein>
    <submittedName>
        <fullName evidence="1">Uncharacterized protein</fullName>
    </submittedName>
</protein>